<name>A0AAD2CIF5_9STRA</name>
<evidence type="ECO:0008006" key="4">
    <source>
        <dbReference type="Google" id="ProtNLM"/>
    </source>
</evidence>
<keyword evidence="1" id="KW-0732">Signal</keyword>
<comment type="caution">
    <text evidence="2">The sequence shown here is derived from an EMBL/GenBank/DDBJ whole genome shotgun (WGS) entry which is preliminary data.</text>
</comment>
<organism evidence="2 3">
    <name type="scientific">Cylindrotheca closterium</name>
    <dbReference type="NCBI Taxonomy" id="2856"/>
    <lineage>
        <taxon>Eukaryota</taxon>
        <taxon>Sar</taxon>
        <taxon>Stramenopiles</taxon>
        <taxon>Ochrophyta</taxon>
        <taxon>Bacillariophyta</taxon>
        <taxon>Bacillariophyceae</taxon>
        <taxon>Bacillariophycidae</taxon>
        <taxon>Bacillariales</taxon>
        <taxon>Bacillariaceae</taxon>
        <taxon>Cylindrotheca</taxon>
    </lineage>
</organism>
<feature type="chain" id="PRO_5041981619" description="DUF945 family protein" evidence="1">
    <location>
        <begin position="20"/>
        <end position="318"/>
    </location>
</feature>
<protein>
    <recommendedName>
        <fullName evidence="4">DUF945 family protein</fullName>
    </recommendedName>
</protein>
<evidence type="ECO:0000256" key="1">
    <source>
        <dbReference type="SAM" id="SignalP"/>
    </source>
</evidence>
<sequence length="318" mass="34843">MKLLSASAVVTTVALVCWTDSKLDQWEAKQQDMAVNLLSAAAAGTSAYDPLQQWDDLPPSVQQYLSHVVPISTLEQTAAKALSLHQEGEFLIKKDQYVPFTATEVFAVSPPGFSWEGKIAMASFAPYWFPKLFVSDSWVEGSGHFQAAVQAILPMICLDTSGAGGGESVSFDDQMALGQATRWLADAVLLPSSLHPNAGMATWKAVDDDVPGKAILELPLANIRGLQLEVTFDNDSGLLTEATAQKPYLLSNKSDFEIKTWQVNFMDYERQANGMMVPMKMESGWINGEGDFEAHYKIENRSLQYHFGAAQEPIVEIA</sequence>
<evidence type="ECO:0000313" key="3">
    <source>
        <dbReference type="Proteomes" id="UP001295423"/>
    </source>
</evidence>
<accession>A0AAD2CIF5</accession>
<proteinExistence type="predicted"/>
<evidence type="ECO:0000313" key="2">
    <source>
        <dbReference type="EMBL" id="CAJ1934927.1"/>
    </source>
</evidence>
<gene>
    <name evidence="2" type="ORF">CYCCA115_LOCUS4262</name>
</gene>
<dbReference type="Proteomes" id="UP001295423">
    <property type="component" value="Unassembled WGS sequence"/>
</dbReference>
<dbReference type="Pfam" id="PF21900">
    <property type="entry name" value="DUF6920"/>
    <property type="match status" value="1"/>
</dbReference>
<keyword evidence="3" id="KW-1185">Reference proteome</keyword>
<dbReference type="InterPro" id="IPR054213">
    <property type="entry name" value="DUF6920"/>
</dbReference>
<reference evidence="2" key="1">
    <citation type="submission" date="2023-08" db="EMBL/GenBank/DDBJ databases">
        <authorList>
            <person name="Audoor S."/>
            <person name="Bilcke G."/>
        </authorList>
    </citation>
    <scope>NUCLEOTIDE SEQUENCE</scope>
</reference>
<feature type="signal peptide" evidence="1">
    <location>
        <begin position="1"/>
        <end position="19"/>
    </location>
</feature>
<dbReference type="EMBL" id="CAKOGP040000418">
    <property type="protein sequence ID" value="CAJ1934927.1"/>
    <property type="molecule type" value="Genomic_DNA"/>
</dbReference>
<dbReference type="AlphaFoldDB" id="A0AAD2CIF5"/>